<dbReference type="InterPro" id="IPR003595">
    <property type="entry name" value="Tyr_Pase_cat"/>
</dbReference>
<dbReference type="EC" id="3.1.3.48" evidence="2"/>
<organism evidence="11 12">
    <name type="scientific">Artemia franciscana</name>
    <name type="common">Brine shrimp</name>
    <name type="synonym">Artemia sanfranciscana</name>
    <dbReference type="NCBI Taxonomy" id="6661"/>
    <lineage>
        <taxon>Eukaryota</taxon>
        <taxon>Metazoa</taxon>
        <taxon>Ecdysozoa</taxon>
        <taxon>Arthropoda</taxon>
        <taxon>Crustacea</taxon>
        <taxon>Branchiopoda</taxon>
        <taxon>Anostraca</taxon>
        <taxon>Artemiidae</taxon>
        <taxon>Artemia</taxon>
    </lineage>
</organism>
<dbReference type="Proteomes" id="UP001187531">
    <property type="component" value="Unassembled WGS sequence"/>
</dbReference>
<evidence type="ECO:0000313" key="11">
    <source>
        <dbReference type="EMBL" id="KAK2718584.1"/>
    </source>
</evidence>
<dbReference type="EMBL" id="JAVRJZ010000009">
    <property type="protein sequence ID" value="KAK2718584.1"/>
    <property type="molecule type" value="Genomic_DNA"/>
</dbReference>
<feature type="domain" description="Tyrosine-protein phosphatase" evidence="9">
    <location>
        <begin position="35"/>
        <end position="306"/>
    </location>
</feature>
<evidence type="ECO:0000259" key="9">
    <source>
        <dbReference type="PROSITE" id="PS50055"/>
    </source>
</evidence>
<keyword evidence="5" id="KW-0378">Hydrolase</keyword>
<feature type="compositionally biased region" description="Basic and acidic residues" evidence="8">
    <location>
        <begin position="459"/>
        <end position="472"/>
    </location>
</feature>
<dbReference type="PROSITE" id="PS50056">
    <property type="entry name" value="TYR_PHOSPHATASE_2"/>
    <property type="match status" value="1"/>
</dbReference>
<evidence type="ECO:0000256" key="7">
    <source>
        <dbReference type="ARBA" id="ARBA00034734"/>
    </source>
</evidence>
<dbReference type="PANTHER" id="PTHR45983">
    <property type="entry name" value="TYROSINE PHOSPHATSE N18, PUTATIVE-RELATED"/>
    <property type="match status" value="1"/>
</dbReference>
<feature type="region of interest" description="Disordered" evidence="8">
    <location>
        <begin position="985"/>
        <end position="1020"/>
    </location>
</feature>
<dbReference type="AlphaFoldDB" id="A0AA88I1V9"/>
<dbReference type="Gene3D" id="3.90.190.10">
    <property type="entry name" value="Protein tyrosine phosphatase superfamily"/>
    <property type="match status" value="1"/>
</dbReference>
<feature type="domain" description="Tyrosine specific protein phosphatases" evidence="10">
    <location>
        <begin position="220"/>
        <end position="297"/>
    </location>
</feature>
<dbReference type="InterPro" id="IPR000242">
    <property type="entry name" value="PTP_cat"/>
</dbReference>
<keyword evidence="4" id="KW-0597">Phosphoprotein</keyword>
<dbReference type="SMART" id="SM00404">
    <property type="entry name" value="PTPc_motif"/>
    <property type="match status" value="1"/>
</dbReference>
<proteinExistence type="inferred from homology"/>
<evidence type="ECO:0000256" key="2">
    <source>
        <dbReference type="ARBA" id="ARBA00013064"/>
    </source>
</evidence>
<evidence type="ECO:0000256" key="1">
    <source>
        <dbReference type="ARBA" id="ARBA00004496"/>
    </source>
</evidence>
<dbReference type="PRINTS" id="PR00700">
    <property type="entry name" value="PRTYPHPHTASE"/>
</dbReference>
<dbReference type="Pfam" id="PF00102">
    <property type="entry name" value="Y_phosphatase"/>
    <property type="match status" value="1"/>
</dbReference>
<dbReference type="InterPro" id="IPR016130">
    <property type="entry name" value="Tyr_Pase_AS"/>
</dbReference>
<feature type="compositionally biased region" description="Low complexity" evidence="8">
    <location>
        <begin position="398"/>
        <end position="412"/>
    </location>
</feature>
<comment type="similarity">
    <text evidence="7">Belongs to the protein-tyrosine phosphatase family. Non-receptor class 4 subfamily.</text>
</comment>
<dbReference type="InterPro" id="IPR029021">
    <property type="entry name" value="Prot-tyrosine_phosphatase-like"/>
</dbReference>
<evidence type="ECO:0000259" key="10">
    <source>
        <dbReference type="PROSITE" id="PS50056"/>
    </source>
</evidence>
<name>A0AA88I1V9_ARTSF</name>
<reference evidence="11" key="1">
    <citation type="submission" date="2023-07" db="EMBL/GenBank/DDBJ databases">
        <title>Chromosome-level genome assembly of Artemia franciscana.</title>
        <authorList>
            <person name="Jo E."/>
        </authorList>
    </citation>
    <scope>NUCLEOTIDE SEQUENCE</scope>
    <source>
        <tissue evidence="11">Whole body</tissue>
    </source>
</reference>
<dbReference type="FunFam" id="3.90.190.10:FF:000045">
    <property type="entry name" value="Tyrosine-protein phosphatase non-receptor type 12"/>
    <property type="match status" value="1"/>
</dbReference>
<dbReference type="GO" id="GO:0004726">
    <property type="term" value="F:non-membrane spanning protein tyrosine phosphatase activity"/>
    <property type="evidence" value="ECO:0007669"/>
    <property type="project" value="InterPro"/>
</dbReference>
<dbReference type="InterPro" id="IPR047170">
    <property type="entry name" value="PTN12/18/22"/>
</dbReference>
<dbReference type="SUPFAM" id="SSF52799">
    <property type="entry name" value="(Phosphotyrosine protein) phosphatases II"/>
    <property type="match status" value="1"/>
</dbReference>
<evidence type="ECO:0000256" key="4">
    <source>
        <dbReference type="ARBA" id="ARBA00022553"/>
    </source>
</evidence>
<dbReference type="GO" id="GO:0005634">
    <property type="term" value="C:nucleus"/>
    <property type="evidence" value="ECO:0007669"/>
    <property type="project" value="TreeGrafter"/>
</dbReference>
<feature type="compositionally biased region" description="Polar residues" evidence="8">
    <location>
        <begin position="935"/>
        <end position="954"/>
    </location>
</feature>
<evidence type="ECO:0000256" key="8">
    <source>
        <dbReference type="SAM" id="MobiDB-lite"/>
    </source>
</evidence>
<evidence type="ECO:0000256" key="6">
    <source>
        <dbReference type="ARBA" id="ARBA00022912"/>
    </source>
</evidence>
<feature type="region of interest" description="Disordered" evidence="8">
    <location>
        <begin position="454"/>
        <end position="483"/>
    </location>
</feature>
<dbReference type="SMART" id="SM00194">
    <property type="entry name" value="PTPc"/>
    <property type="match status" value="1"/>
</dbReference>
<feature type="compositionally biased region" description="Polar residues" evidence="8">
    <location>
        <begin position="985"/>
        <end position="1006"/>
    </location>
</feature>
<comment type="caution">
    <text evidence="11">The sequence shown here is derived from an EMBL/GenBank/DDBJ whole genome shotgun (WGS) entry which is preliminary data.</text>
</comment>
<evidence type="ECO:0000313" key="12">
    <source>
        <dbReference type="Proteomes" id="UP001187531"/>
    </source>
</evidence>
<dbReference type="PANTHER" id="PTHR45983:SF2">
    <property type="entry name" value="PROTEIN-TYROSINE-PHOSPHATASE"/>
    <property type="match status" value="1"/>
</dbReference>
<feature type="region of interest" description="Disordered" evidence="8">
    <location>
        <begin position="353"/>
        <end position="418"/>
    </location>
</feature>
<feature type="region of interest" description="Disordered" evidence="8">
    <location>
        <begin position="850"/>
        <end position="884"/>
    </location>
</feature>
<comment type="subcellular location">
    <subcellularLocation>
        <location evidence="1">Cytoplasm</location>
    </subcellularLocation>
</comment>
<accession>A0AA88I1V9</accession>
<gene>
    <name evidence="11" type="ORF">QYM36_005800</name>
</gene>
<keyword evidence="3" id="KW-0963">Cytoplasm</keyword>
<feature type="region of interest" description="Disordered" evidence="8">
    <location>
        <begin position="907"/>
        <end position="956"/>
    </location>
</feature>
<evidence type="ECO:0000256" key="3">
    <source>
        <dbReference type="ARBA" id="ARBA00022490"/>
    </source>
</evidence>
<dbReference type="InterPro" id="IPR000387">
    <property type="entry name" value="Tyr_Pase_dom"/>
</dbReference>
<dbReference type="GO" id="GO:0005737">
    <property type="term" value="C:cytoplasm"/>
    <property type="evidence" value="ECO:0007669"/>
    <property type="project" value="UniProtKB-SubCell"/>
</dbReference>
<keyword evidence="12" id="KW-1185">Reference proteome</keyword>
<keyword evidence="6" id="KW-0904">Protein phosphatase</keyword>
<dbReference type="PROSITE" id="PS00383">
    <property type="entry name" value="TYR_PHOSPHATASE_1"/>
    <property type="match status" value="1"/>
</dbReference>
<protein>
    <recommendedName>
        <fullName evidence="2">protein-tyrosine-phosphatase</fullName>
        <ecNumber evidence="2">3.1.3.48</ecNumber>
    </recommendedName>
</protein>
<evidence type="ECO:0000256" key="5">
    <source>
        <dbReference type="ARBA" id="ARBA00022801"/>
    </source>
</evidence>
<feature type="compositionally biased region" description="Basic and acidic residues" evidence="8">
    <location>
        <begin position="907"/>
        <end position="923"/>
    </location>
</feature>
<dbReference type="GO" id="GO:0048666">
    <property type="term" value="P:neuron development"/>
    <property type="evidence" value="ECO:0007669"/>
    <property type="project" value="UniProtKB-ARBA"/>
</dbReference>
<dbReference type="PROSITE" id="PS50055">
    <property type="entry name" value="TYR_PHOSPHATASE_PTP"/>
    <property type="match status" value="1"/>
</dbReference>
<sequence length="1097" mass="123200">MTKSLDKVPLKTILLNFVNHVHTLDCKLAEGEDLYEKEFLELKLISENQKGQSAFACSEGEKDVNRRKNRYKDILPFDYTRVSLSTLPGIPGSDYINANFVRGASGSPAYIASQGPLPHTVTDFWRMIVECEVQVIMMACNETESGKHKCECYWPEELGQERSFGAYSIRLLDSRQIGTDFCLRKLELCYPDSKGSRVIRTVAQFHYWAWPDHGVPTQIRPLLEMVRWVRDCQASETLPLLVHCSAGCGRTGTICALDYVWGLLRAGKLTTDFSLFELVRDMRRQRIAMVQTKEQYILVHRAVRDLFLDQLKVIDSHPYENLDINGRPRTDEKDEANYENIYVIAKGSKKEVGNDLTGKNESLVPPPLPERRRENFSPLMKSFSNSLECTPRHSRNNSVDSHSKSVSSVSPVNRTPGSSYEELTAIALKSEKNSGPEHADSQNVAQSFFRRNLLSSSPEPKHSRTKPSDIKAKAKGGKISAAIKRSKSLKVPSSISDIKVRPTSPVLERRYLVPDVSEVVPERVFVRPQPKDVSDSRFYVSLIKDSDAYESRDCEVETVSIRPVQMHCFPKQVSVPNLISARNKKISSVSPNLLRKPFEENVPTTKKKMSLSPFLSRKSSDLQSNEFATVSLERSREFRKSHSNLSEGSSHLAGLVGSIDRTSDSSKLLNGEKQSSDIKPLICHINTSTTFQANYKTPDVSKSRNAQKTQIPVKVTTNARKDDLGEGIMEEEKRDKDERRKKLGEEISVPVVLQVKYGSSPKSGNYDNVGDIFLKDPCLNDSKNPVSRYEKVWLSSDSEPLYANLPLKKSISMKDIKIQPELSVTENEYFVQKTDEITKLLKDLRCISEPTETPKTAPPQSLKPLDGPIRSKSEDYISSPPFREPPSYEAVISSKLYKEKLSRIADLADSKERQQRRLNRKENGPVAPPRARRNGSFNEHPTKTGVHSQASVPPTFNKKQEEYRNVTPNAFPPPFPSRDGSFVVNSSPKIGKNTSAADSPTGSPKSKMSMLFPKPDPPVRANAAAQAANRAFQKALSRFQATAIQLKSKLINLKEQSTSIDGEDNVACTDTGHIYEDVLPPPDNIPVLRYAKKQEYL</sequence>